<keyword evidence="3" id="KW-1185">Reference proteome</keyword>
<evidence type="ECO:0000313" key="2">
    <source>
        <dbReference type="EMBL" id="MFD2459810.1"/>
    </source>
</evidence>
<dbReference type="RefSeq" id="WP_345403065.1">
    <property type="nucleotide sequence ID" value="NZ_BAABHG010000014.1"/>
</dbReference>
<feature type="transmembrane region" description="Helical" evidence="1">
    <location>
        <begin position="12"/>
        <end position="30"/>
    </location>
</feature>
<feature type="transmembrane region" description="Helical" evidence="1">
    <location>
        <begin position="60"/>
        <end position="80"/>
    </location>
</feature>
<reference evidence="3" key="1">
    <citation type="journal article" date="2019" name="Int. J. Syst. Evol. Microbiol.">
        <title>The Global Catalogue of Microorganisms (GCM) 10K type strain sequencing project: providing services to taxonomists for standard genome sequencing and annotation.</title>
        <authorList>
            <consortium name="The Broad Institute Genomics Platform"/>
            <consortium name="The Broad Institute Genome Sequencing Center for Infectious Disease"/>
            <person name="Wu L."/>
            <person name="Ma J."/>
        </authorList>
    </citation>
    <scope>NUCLEOTIDE SEQUENCE [LARGE SCALE GENOMIC DNA]</scope>
    <source>
        <strain evidence="3">CGMCC 4.7643</strain>
    </source>
</reference>
<feature type="transmembrane region" description="Helical" evidence="1">
    <location>
        <begin position="89"/>
        <end position="107"/>
    </location>
</feature>
<comment type="caution">
    <text evidence="2">The sequence shown here is derived from an EMBL/GenBank/DDBJ whole genome shotgun (WGS) entry which is preliminary data.</text>
</comment>
<evidence type="ECO:0000256" key="1">
    <source>
        <dbReference type="SAM" id="Phobius"/>
    </source>
</evidence>
<dbReference type="Proteomes" id="UP001597419">
    <property type="component" value="Unassembled WGS sequence"/>
</dbReference>
<feature type="transmembrane region" description="Helical" evidence="1">
    <location>
        <begin position="119"/>
        <end position="139"/>
    </location>
</feature>
<name>A0ABW5GH93_9PSEU</name>
<keyword evidence="1" id="KW-0812">Transmembrane</keyword>
<evidence type="ECO:0000313" key="3">
    <source>
        <dbReference type="Proteomes" id="UP001597419"/>
    </source>
</evidence>
<proteinExistence type="predicted"/>
<organism evidence="2 3">
    <name type="scientific">Amycolatopsis samaneae</name>
    <dbReference type="NCBI Taxonomy" id="664691"/>
    <lineage>
        <taxon>Bacteria</taxon>
        <taxon>Bacillati</taxon>
        <taxon>Actinomycetota</taxon>
        <taxon>Actinomycetes</taxon>
        <taxon>Pseudonocardiales</taxon>
        <taxon>Pseudonocardiaceae</taxon>
        <taxon>Amycolatopsis</taxon>
    </lineage>
</organism>
<sequence>MTGTVDRRVLTAVYVGLALTVVATLAVVVGNDTLLRHLHEVEDGWIAPERVAGNQSVVATYLYVLGGLGVLSWLLVAWMVRTGKRGTRAVAVTLLVLGGGLAVLNLLMEEYGRRILPTLLGVTGVLPSLAGLAVVVLLWRPRRVVAAA</sequence>
<keyword evidence="1" id="KW-0472">Membrane</keyword>
<dbReference type="EMBL" id="JBHUKU010000007">
    <property type="protein sequence ID" value="MFD2459810.1"/>
    <property type="molecule type" value="Genomic_DNA"/>
</dbReference>
<accession>A0ABW5GH93</accession>
<gene>
    <name evidence="2" type="ORF">ACFSYJ_14440</name>
</gene>
<keyword evidence="1" id="KW-1133">Transmembrane helix</keyword>
<protein>
    <submittedName>
        <fullName evidence="2">Uncharacterized protein</fullName>
    </submittedName>
</protein>